<feature type="transmembrane region" description="Helical" evidence="1">
    <location>
        <begin position="111"/>
        <end position="129"/>
    </location>
</feature>
<sequence>MIMSRAFGELMAGTFITFSLAFLVGTVVNNSEGCRTVIDGSFCQQGGVTQSIDTTSSTSNGQCQSVDVGKTTGAAVLTTVLTKVVSIAGSYAESMAKDDAKRKSMLLGGRLLATLALLGFGIGYSYAIASSTGDKEMANRCFETIGIVLGPSWAADQVTDMISVWAQRVGIYFVQCTPKQTMGIKAEQAAGSIVRPVERPLEPPQLDTMVHETDIQVTTAHN</sequence>
<proteinExistence type="predicted"/>
<evidence type="ECO:0000313" key="2">
    <source>
        <dbReference type="EMBL" id="TMW56500.1"/>
    </source>
</evidence>
<evidence type="ECO:0000313" key="3">
    <source>
        <dbReference type="Proteomes" id="UP000794436"/>
    </source>
</evidence>
<feature type="transmembrane region" description="Helical" evidence="1">
    <location>
        <begin position="6"/>
        <end position="28"/>
    </location>
</feature>
<dbReference type="Proteomes" id="UP000794436">
    <property type="component" value="Unassembled WGS sequence"/>
</dbReference>
<reference evidence="2" key="1">
    <citation type="submission" date="2019-03" db="EMBL/GenBank/DDBJ databases">
        <title>Long read genome sequence of the mycoparasitic Pythium oligandrum ATCC 38472 isolated from sugarbeet rhizosphere.</title>
        <authorList>
            <person name="Gaulin E."/>
        </authorList>
    </citation>
    <scope>NUCLEOTIDE SEQUENCE</scope>
    <source>
        <strain evidence="2">ATCC 38472_TT</strain>
    </source>
</reference>
<evidence type="ECO:0000256" key="1">
    <source>
        <dbReference type="SAM" id="Phobius"/>
    </source>
</evidence>
<keyword evidence="1" id="KW-1133">Transmembrane helix</keyword>
<keyword evidence="1" id="KW-0472">Membrane</keyword>
<organism evidence="2 3">
    <name type="scientific">Pythium oligandrum</name>
    <name type="common">Mycoparasitic fungus</name>
    <dbReference type="NCBI Taxonomy" id="41045"/>
    <lineage>
        <taxon>Eukaryota</taxon>
        <taxon>Sar</taxon>
        <taxon>Stramenopiles</taxon>
        <taxon>Oomycota</taxon>
        <taxon>Peronosporomycetes</taxon>
        <taxon>Pythiales</taxon>
        <taxon>Pythiaceae</taxon>
        <taxon>Pythium</taxon>
    </lineage>
</organism>
<dbReference type="AlphaFoldDB" id="A0A8K1C4X3"/>
<keyword evidence="1" id="KW-0812">Transmembrane</keyword>
<comment type="caution">
    <text evidence="2">The sequence shown here is derived from an EMBL/GenBank/DDBJ whole genome shotgun (WGS) entry which is preliminary data.</text>
</comment>
<dbReference type="EMBL" id="SPLM01000145">
    <property type="protein sequence ID" value="TMW56500.1"/>
    <property type="molecule type" value="Genomic_DNA"/>
</dbReference>
<accession>A0A8K1C4X3</accession>
<name>A0A8K1C4X3_PYTOL</name>
<protein>
    <submittedName>
        <fullName evidence="2">Uncharacterized protein</fullName>
    </submittedName>
</protein>
<gene>
    <name evidence="2" type="ORF">Poli38472_006510</name>
</gene>
<keyword evidence="3" id="KW-1185">Reference proteome</keyword>